<keyword evidence="5" id="KW-1185">Reference proteome</keyword>
<dbReference type="InterPro" id="IPR055035">
    <property type="entry name" value="THAP9_C"/>
</dbReference>
<feature type="domain" description="Transposable element P transposase-like GTP-binding insertion" evidence="1">
    <location>
        <begin position="10"/>
        <end position="44"/>
    </location>
</feature>
<dbReference type="InterPro" id="IPR048366">
    <property type="entry name" value="TNP-like_GBD"/>
</dbReference>
<dbReference type="STRING" id="456900.A0A151IML6"/>
<sequence length="368" mass="42625">MTNIADDTVRREFEGCLPTANFCLQFNNMTDVLNCKNVFSKDKYDQPLTEDSYAELKASTEEFEAYINSLCDKTGKPILTCARKTGFLGIIICIRNMFDLFDEIKLLGQKYLLTYKLSQDFLETFFGAIRARGGFNNNPNAVQIKSAYKRLLIRHQLKEFETGNCLFDGIDILHVTSNVKNVKCPIGDVDCLHESIDTDDHDYVKRYYELSPYVDNIVLYIAGYVAKKVSSTVECDTCRAQLVGKEMPFLSAIKNRGPLYIAPSEDVCHLCRICEKIIRENLVNLTKNNFKRNLINQALRRIGIPFCNNVMDNHILFQDVMDNHRIQLCQYVIDMYINIRLFHEARKIFDNKKYVRNKFTKLVLFHNT</sequence>
<dbReference type="Pfam" id="PF21789">
    <property type="entry name" value="TNP-like_RNaseH_C"/>
    <property type="match status" value="1"/>
</dbReference>
<dbReference type="Proteomes" id="UP000078542">
    <property type="component" value="Unassembled WGS sequence"/>
</dbReference>
<reference evidence="4 5" key="1">
    <citation type="submission" date="2016-03" db="EMBL/GenBank/DDBJ databases">
        <title>Cyphomyrmex costatus WGS genome.</title>
        <authorList>
            <person name="Nygaard S."/>
            <person name="Hu H."/>
            <person name="Boomsma J."/>
            <person name="Zhang G."/>
        </authorList>
    </citation>
    <scope>NUCLEOTIDE SEQUENCE [LARGE SCALE GENOMIC DNA]</scope>
    <source>
        <strain evidence="4">MS0001</strain>
        <tissue evidence="4">Whole body</tissue>
    </source>
</reference>
<name>A0A151IML6_9HYME</name>
<evidence type="ECO:0000313" key="5">
    <source>
        <dbReference type="Proteomes" id="UP000078542"/>
    </source>
</evidence>
<accession>A0A151IML6</accession>
<proteinExistence type="predicted"/>
<dbReference type="InterPro" id="IPR048367">
    <property type="entry name" value="TNP-like_RNaseH_C"/>
</dbReference>
<organism evidence="4 5">
    <name type="scientific">Cyphomyrmex costatus</name>
    <dbReference type="NCBI Taxonomy" id="456900"/>
    <lineage>
        <taxon>Eukaryota</taxon>
        <taxon>Metazoa</taxon>
        <taxon>Ecdysozoa</taxon>
        <taxon>Arthropoda</taxon>
        <taxon>Hexapoda</taxon>
        <taxon>Insecta</taxon>
        <taxon>Pterygota</taxon>
        <taxon>Neoptera</taxon>
        <taxon>Endopterygota</taxon>
        <taxon>Hymenoptera</taxon>
        <taxon>Apocrita</taxon>
        <taxon>Aculeata</taxon>
        <taxon>Formicoidea</taxon>
        <taxon>Formicidae</taxon>
        <taxon>Myrmicinae</taxon>
        <taxon>Cyphomyrmex</taxon>
    </lineage>
</organism>
<protein>
    <submittedName>
        <fullName evidence="4">THAP domain-containing protein 9</fullName>
    </submittedName>
</protein>
<evidence type="ECO:0000313" key="4">
    <source>
        <dbReference type="EMBL" id="KYN06209.1"/>
    </source>
</evidence>
<dbReference type="EMBL" id="KQ977028">
    <property type="protein sequence ID" value="KYN06209.1"/>
    <property type="molecule type" value="Genomic_DNA"/>
</dbReference>
<feature type="domain" description="Transposable element P transposase-like RNase H C-terminal" evidence="2">
    <location>
        <begin position="115"/>
        <end position="149"/>
    </location>
</feature>
<dbReference type="Pfam" id="PF22824">
    <property type="entry name" value="THAP9_C"/>
    <property type="match status" value="1"/>
</dbReference>
<dbReference type="PANTHER" id="PTHR47577:SF2">
    <property type="entry name" value="THAP DOMAIN CONTAINING 9"/>
    <property type="match status" value="1"/>
</dbReference>
<dbReference type="PANTHER" id="PTHR47577">
    <property type="entry name" value="THAP DOMAIN-CONTAINING PROTEIN 6"/>
    <property type="match status" value="1"/>
</dbReference>
<dbReference type="Pfam" id="PF21788">
    <property type="entry name" value="TNP-like_GBD"/>
    <property type="match status" value="1"/>
</dbReference>
<gene>
    <name evidence="4" type="ORF">ALC62_02848</name>
</gene>
<evidence type="ECO:0000259" key="2">
    <source>
        <dbReference type="Pfam" id="PF21789"/>
    </source>
</evidence>
<dbReference type="AlphaFoldDB" id="A0A151IML6"/>
<evidence type="ECO:0000259" key="1">
    <source>
        <dbReference type="Pfam" id="PF21788"/>
    </source>
</evidence>
<feature type="domain" description="DNA transposase THAP9 C-terminal" evidence="3">
    <location>
        <begin position="207"/>
        <end position="342"/>
    </location>
</feature>
<evidence type="ECO:0000259" key="3">
    <source>
        <dbReference type="Pfam" id="PF22824"/>
    </source>
</evidence>